<sequence length="604" mass="67376">MPSDLLQIASQFTEDCIATGVSPCERLECTTVIQPGEKHFYVAPHGRPDRPGKHICEPCMVYYMKKPSTTARVISTVKTTATGSDVMGANFLIDVAPQAIGAEPKTHCQFIGGPPNQTTGSSVKAIDMASIRSLINESQRRGSHTPQGRVTALPQLVSYPPTRPLPSVNNPAFFQQYFQSGVIQTAPSALSQVSPGYSSSHLQYQEERQRWATSAYKGSSAGSGQIPLRAQTRNEVRVLLQVLYTLLSGKVEKTPMKEGMAVDYEIYPQDLNEFIKTTLLTPLSKFAEGFPWNFSTMVVREFTSWQDIMKMNPSIPYFYGRFLKAKTGAKSDGSRVFSAPAKPVEFALVVDREQWLAAEEYLENKRPNYNPSVLQCLTPSVCSVFTLQFSILNKSKMGQEESSKRKVPPSPEKIHPVKPSVPKKKNTQKLSPPFLSTLGMVQIVFSNHSVQTKWPKRNYGAEKAMSVITEGTLLGWADSLLQFAYAFINDFIIKKKPSEPPFSIPQLRFVKGAIAYSEKSLDNFTKLASTTSHRAAYLLEELLPMDQQFIKYIHNADAVPLQEHDEPGYEVGVFLCFIQHIQFMCTHGQAYISDFQGSYPSEEI</sequence>
<dbReference type="STRING" id="93625.A0A409XQM9"/>
<dbReference type="InParanoid" id="A0A409XQM9"/>
<dbReference type="EMBL" id="NHYD01000883">
    <property type="protein sequence ID" value="PPQ93011.1"/>
    <property type="molecule type" value="Genomic_DNA"/>
</dbReference>
<dbReference type="Proteomes" id="UP000283269">
    <property type="component" value="Unassembled WGS sequence"/>
</dbReference>
<evidence type="ECO:0000313" key="2">
    <source>
        <dbReference type="EMBL" id="PPQ93011.1"/>
    </source>
</evidence>
<keyword evidence="3" id="KW-1185">Reference proteome</keyword>
<feature type="region of interest" description="Disordered" evidence="1">
    <location>
        <begin position="399"/>
        <end position="427"/>
    </location>
</feature>
<reference evidence="2 3" key="1">
    <citation type="journal article" date="2018" name="Evol. Lett.">
        <title>Horizontal gene cluster transfer increased hallucinogenic mushroom diversity.</title>
        <authorList>
            <person name="Reynolds H.T."/>
            <person name="Vijayakumar V."/>
            <person name="Gluck-Thaler E."/>
            <person name="Korotkin H.B."/>
            <person name="Matheny P.B."/>
            <person name="Slot J.C."/>
        </authorList>
    </citation>
    <scope>NUCLEOTIDE SEQUENCE [LARGE SCALE GENOMIC DNA]</scope>
    <source>
        <strain evidence="2 3">2631</strain>
    </source>
</reference>
<evidence type="ECO:0008006" key="4">
    <source>
        <dbReference type="Google" id="ProtNLM"/>
    </source>
</evidence>
<dbReference type="AlphaFoldDB" id="A0A409XQM9"/>
<dbReference type="OrthoDB" id="3055155at2759"/>
<comment type="caution">
    <text evidence="2">The sequence shown here is derived from an EMBL/GenBank/DDBJ whole genome shotgun (WGS) entry which is preliminary data.</text>
</comment>
<protein>
    <recommendedName>
        <fullName evidence="4">Alpha-type protein kinase domain-containing protein</fullName>
    </recommendedName>
</protein>
<evidence type="ECO:0000256" key="1">
    <source>
        <dbReference type="SAM" id="MobiDB-lite"/>
    </source>
</evidence>
<proteinExistence type="predicted"/>
<organism evidence="2 3">
    <name type="scientific">Psilocybe cyanescens</name>
    <dbReference type="NCBI Taxonomy" id="93625"/>
    <lineage>
        <taxon>Eukaryota</taxon>
        <taxon>Fungi</taxon>
        <taxon>Dikarya</taxon>
        <taxon>Basidiomycota</taxon>
        <taxon>Agaricomycotina</taxon>
        <taxon>Agaricomycetes</taxon>
        <taxon>Agaricomycetidae</taxon>
        <taxon>Agaricales</taxon>
        <taxon>Agaricineae</taxon>
        <taxon>Strophariaceae</taxon>
        <taxon>Psilocybe</taxon>
    </lineage>
</organism>
<accession>A0A409XQM9</accession>
<name>A0A409XQM9_PSICY</name>
<evidence type="ECO:0000313" key="3">
    <source>
        <dbReference type="Proteomes" id="UP000283269"/>
    </source>
</evidence>
<gene>
    <name evidence="2" type="ORF">CVT25_006100</name>
</gene>